<dbReference type="CDD" id="cd05233">
    <property type="entry name" value="SDR_c"/>
    <property type="match status" value="1"/>
</dbReference>
<reference evidence="4 5" key="1">
    <citation type="submission" date="2017-10" db="EMBL/GenBank/DDBJ databases">
        <title>Comparative genomics in systemic dimorphic fungi from Ajellomycetaceae.</title>
        <authorList>
            <person name="Munoz J.F."/>
            <person name="Mcewen J.G."/>
            <person name="Clay O.K."/>
            <person name="Cuomo C.A."/>
        </authorList>
    </citation>
    <scope>NUCLEOTIDE SEQUENCE [LARGE SCALE GENOMIC DNA]</scope>
    <source>
        <strain evidence="4 5">UAMH5409</strain>
    </source>
</reference>
<keyword evidence="3" id="KW-0560">Oxidoreductase</keyword>
<dbReference type="SUPFAM" id="SSF51735">
    <property type="entry name" value="NAD(P)-binding Rossmann-fold domains"/>
    <property type="match status" value="1"/>
</dbReference>
<dbReference type="PANTHER" id="PTHR43618:SF2">
    <property type="entry name" value="CHAIN DEHYDROGENASE, PUTATIVE (AFU_ORTHOLOGUE AFUA_6G06930)-RELATED"/>
    <property type="match status" value="1"/>
</dbReference>
<keyword evidence="2" id="KW-0521">NADP</keyword>
<organism evidence="4 5">
    <name type="scientific">Helicocarpus griseus UAMH5409</name>
    <dbReference type="NCBI Taxonomy" id="1447875"/>
    <lineage>
        <taxon>Eukaryota</taxon>
        <taxon>Fungi</taxon>
        <taxon>Dikarya</taxon>
        <taxon>Ascomycota</taxon>
        <taxon>Pezizomycotina</taxon>
        <taxon>Eurotiomycetes</taxon>
        <taxon>Eurotiomycetidae</taxon>
        <taxon>Onygenales</taxon>
        <taxon>Ajellomycetaceae</taxon>
        <taxon>Helicocarpus</taxon>
    </lineage>
</organism>
<dbReference type="InterPro" id="IPR002347">
    <property type="entry name" value="SDR_fam"/>
</dbReference>
<dbReference type="Pfam" id="PF13561">
    <property type="entry name" value="adh_short_C2"/>
    <property type="match status" value="1"/>
</dbReference>
<dbReference type="OrthoDB" id="37659at2759"/>
<protein>
    <submittedName>
        <fullName evidence="4">Uncharacterized protein</fullName>
    </submittedName>
</protein>
<evidence type="ECO:0000256" key="2">
    <source>
        <dbReference type="ARBA" id="ARBA00022857"/>
    </source>
</evidence>
<dbReference type="PANTHER" id="PTHR43618">
    <property type="entry name" value="7-ALPHA-HYDROXYSTEROID DEHYDROGENASE"/>
    <property type="match status" value="1"/>
</dbReference>
<gene>
    <name evidence="4" type="ORF">AJ79_00573</name>
</gene>
<keyword evidence="5" id="KW-1185">Reference proteome</keyword>
<comment type="caution">
    <text evidence="4">The sequence shown here is derived from an EMBL/GenBank/DDBJ whole genome shotgun (WGS) entry which is preliminary data.</text>
</comment>
<evidence type="ECO:0000313" key="5">
    <source>
        <dbReference type="Proteomes" id="UP000223968"/>
    </source>
</evidence>
<name>A0A2B7Y2C9_9EURO</name>
<dbReference type="PRINTS" id="PR00081">
    <property type="entry name" value="GDHRDH"/>
</dbReference>
<dbReference type="EMBL" id="PDNB01000005">
    <property type="protein sequence ID" value="PGH18234.1"/>
    <property type="molecule type" value="Genomic_DNA"/>
</dbReference>
<accession>A0A2B7Y2C9</accession>
<evidence type="ECO:0000256" key="1">
    <source>
        <dbReference type="ARBA" id="ARBA00006484"/>
    </source>
</evidence>
<dbReference type="STRING" id="1447875.A0A2B7Y2C9"/>
<evidence type="ECO:0000256" key="3">
    <source>
        <dbReference type="ARBA" id="ARBA00023002"/>
    </source>
</evidence>
<sequence>MVHNISSLNAIVTGGASGLGAVISRRLGEHGVNVCINGLPSDQPAAEVICKEISEKSNVKCTFIVADISNPQACDAVVAHAVKELGGLDIVIANAGWTRHAAWSDLDAFPEEDWLKSFRINTLSVMWLFKAATPIFKKTFEDTGRAGVVITTNSIAGTGPTGSSLPYSVTKAAQLRMVEGLARDNGPWARVNAVCPGLIITPFSQAYGEERMKALKQESPLKKEANLEDCAEVFMMLCQNDSITGKRITVDCGLSKVS</sequence>
<proteinExistence type="inferred from homology"/>
<dbReference type="InterPro" id="IPR052178">
    <property type="entry name" value="Sec_Metab_Biosynth_SDR"/>
</dbReference>
<comment type="similarity">
    <text evidence="1">Belongs to the short-chain dehydrogenases/reductases (SDR) family.</text>
</comment>
<dbReference type="AlphaFoldDB" id="A0A2B7Y2C9"/>
<dbReference type="Gene3D" id="3.40.50.720">
    <property type="entry name" value="NAD(P)-binding Rossmann-like Domain"/>
    <property type="match status" value="1"/>
</dbReference>
<evidence type="ECO:0000313" key="4">
    <source>
        <dbReference type="EMBL" id="PGH18234.1"/>
    </source>
</evidence>
<dbReference type="GO" id="GO:0016491">
    <property type="term" value="F:oxidoreductase activity"/>
    <property type="evidence" value="ECO:0007669"/>
    <property type="project" value="UniProtKB-KW"/>
</dbReference>
<dbReference type="InterPro" id="IPR036291">
    <property type="entry name" value="NAD(P)-bd_dom_sf"/>
</dbReference>
<dbReference type="Proteomes" id="UP000223968">
    <property type="component" value="Unassembled WGS sequence"/>
</dbReference>